<feature type="compositionally biased region" description="Basic and acidic residues" evidence="1">
    <location>
        <begin position="55"/>
        <end position="71"/>
    </location>
</feature>
<dbReference type="InParanoid" id="G0P224"/>
<evidence type="ECO:0000313" key="2">
    <source>
        <dbReference type="EMBL" id="EGT42903.1"/>
    </source>
</evidence>
<dbReference type="HOGENOM" id="CLU_1929423_0_0_1"/>
<evidence type="ECO:0000256" key="1">
    <source>
        <dbReference type="SAM" id="MobiDB-lite"/>
    </source>
</evidence>
<keyword evidence="3" id="KW-1185">Reference proteome</keyword>
<feature type="region of interest" description="Disordered" evidence="1">
    <location>
        <begin position="110"/>
        <end position="131"/>
    </location>
</feature>
<gene>
    <name evidence="2" type="ORF">CAEBREN_32229</name>
</gene>
<dbReference type="AlphaFoldDB" id="G0P224"/>
<dbReference type="Proteomes" id="UP000008068">
    <property type="component" value="Unassembled WGS sequence"/>
</dbReference>
<feature type="region of interest" description="Disordered" evidence="1">
    <location>
        <begin position="15"/>
        <end position="34"/>
    </location>
</feature>
<proteinExistence type="predicted"/>
<dbReference type="OrthoDB" id="5850933at2759"/>
<dbReference type="EMBL" id="GL380021">
    <property type="protein sequence ID" value="EGT42903.1"/>
    <property type="molecule type" value="Genomic_DNA"/>
</dbReference>
<dbReference type="FunCoup" id="G0P224">
    <property type="interactions" value="1649"/>
</dbReference>
<sequence>MNKSADGQSILGCDETFGIQFDTEPARSESPMPFNEMFNKTFQIQEDDDNIDVQCEERSSEESPKSPRNREFPLFFTSFDDTTVLFNTTIAGDIDMNEKNDAIGDWVFKSSDFHPKRRGRPPASVQSEKPS</sequence>
<protein>
    <submittedName>
        <fullName evidence="2">Uncharacterized protein</fullName>
    </submittedName>
</protein>
<dbReference type="STRING" id="135651.G0P224"/>
<evidence type="ECO:0000313" key="3">
    <source>
        <dbReference type="Proteomes" id="UP000008068"/>
    </source>
</evidence>
<organism evidence="3">
    <name type="scientific">Caenorhabditis brenneri</name>
    <name type="common">Nematode worm</name>
    <dbReference type="NCBI Taxonomy" id="135651"/>
    <lineage>
        <taxon>Eukaryota</taxon>
        <taxon>Metazoa</taxon>
        <taxon>Ecdysozoa</taxon>
        <taxon>Nematoda</taxon>
        <taxon>Chromadorea</taxon>
        <taxon>Rhabditida</taxon>
        <taxon>Rhabditina</taxon>
        <taxon>Rhabditomorpha</taxon>
        <taxon>Rhabditoidea</taxon>
        <taxon>Rhabditidae</taxon>
        <taxon>Peloderinae</taxon>
        <taxon>Caenorhabditis</taxon>
    </lineage>
</organism>
<feature type="region of interest" description="Disordered" evidence="1">
    <location>
        <begin position="45"/>
        <end position="71"/>
    </location>
</feature>
<reference evidence="3" key="1">
    <citation type="submission" date="2011-07" db="EMBL/GenBank/DDBJ databases">
        <authorList>
            <consortium name="Caenorhabditis brenneri Sequencing and Analysis Consortium"/>
            <person name="Wilson R.K."/>
        </authorList>
    </citation>
    <scope>NUCLEOTIDE SEQUENCE [LARGE SCALE GENOMIC DNA]</scope>
    <source>
        <strain evidence="3">PB2801</strain>
    </source>
</reference>
<accession>G0P224</accession>
<name>G0P224_CAEBE</name>